<comment type="caution">
    <text evidence="2">The sequence shown here is derived from an EMBL/GenBank/DDBJ whole genome shotgun (WGS) entry which is preliminary data.</text>
</comment>
<dbReference type="RefSeq" id="WP_376846115.1">
    <property type="nucleotide sequence ID" value="NZ_JBHSFW010000005.1"/>
</dbReference>
<sequence length="220" mass="24550">MNVSLSDEIKKMLPLKIGLITYNNITIGETPQWIHGRIDLFQEELTLALEGKSVNAIQGVKEWREIFKIIGTDPSRYRPSHEALLRRIIKGQKLPSIHSGADMNNLFSMKYEIPMGIYDLMHINGPVTVRVGGESDTYEGINGREMNMSGKLLTSDHDGAFGSPIVDSKRTMVTETTTRALQVLYLKPSLADEQQLDIVKTVAEGFIKVNGGDADYQIID</sequence>
<dbReference type="SMART" id="SM00873">
    <property type="entry name" value="B3_4"/>
    <property type="match status" value="1"/>
</dbReference>
<dbReference type="Proteomes" id="UP001596022">
    <property type="component" value="Unassembled WGS sequence"/>
</dbReference>
<dbReference type="SUPFAM" id="SSF56037">
    <property type="entry name" value="PheT/TilS domain"/>
    <property type="match status" value="1"/>
</dbReference>
<proteinExistence type="predicted"/>
<protein>
    <submittedName>
        <fullName evidence="2">B3/4 domain-containing protein</fullName>
    </submittedName>
</protein>
<name>A0ABV9GQT0_9BACL</name>
<keyword evidence="3" id="KW-1185">Reference proteome</keyword>
<accession>A0ABV9GQT0</accession>
<feature type="domain" description="B3/B4 tRNA-binding" evidence="1">
    <location>
        <begin position="61"/>
        <end position="211"/>
    </location>
</feature>
<gene>
    <name evidence="2" type="ORF">ACFO4N_09830</name>
</gene>
<dbReference type="InterPro" id="IPR005146">
    <property type="entry name" value="B3/B4_tRNA-bd"/>
</dbReference>
<dbReference type="PANTHER" id="PTHR39209">
    <property type="match status" value="1"/>
</dbReference>
<dbReference type="Pfam" id="PF03483">
    <property type="entry name" value="B3_4"/>
    <property type="match status" value="1"/>
</dbReference>
<evidence type="ECO:0000313" key="3">
    <source>
        <dbReference type="Proteomes" id="UP001596022"/>
    </source>
</evidence>
<dbReference type="EMBL" id="JBHSFW010000005">
    <property type="protein sequence ID" value="MFC4619010.1"/>
    <property type="molecule type" value="Genomic_DNA"/>
</dbReference>
<evidence type="ECO:0000259" key="1">
    <source>
        <dbReference type="SMART" id="SM00873"/>
    </source>
</evidence>
<dbReference type="InterPro" id="IPR020825">
    <property type="entry name" value="Phe-tRNA_synthase-like_B3/B4"/>
</dbReference>
<organism evidence="2 3">
    <name type="scientific">Camelliibacillus cellulosilyticus</name>
    <dbReference type="NCBI Taxonomy" id="2174486"/>
    <lineage>
        <taxon>Bacteria</taxon>
        <taxon>Bacillati</taxon>
        <taxon>Bacillota</taxon>
        <taxon>Bacilli</taxon>
        <taxon>Bacillales</taxon>
        <taxon>Sporolactobacillaceae</taxon>
        <taxon>Camelliibacillus</taxon>
    </lineage>
</organism>
<evidence type="ECO:0000313" key="2">
    <source>
        <dbReference type="EMBL" id="MFC4619010.1"/>
    </source>
</evidence>
<reference evidence="3" key="1">
    <citation type="journal article" date="2019" name="Int. J. Syst. Evol. Microbiol.">
        <title>The Global Catalogue of Microorganisms (GCM) 10K type strain sequencing project: providing services to taxonomists for standard genome sequencing and annotation.</title>
        <authorList>
            <consortium name="The Broad Institute Genomics Platform"/>
            <consortium name="The Broad Institute Genome Sequencing Center for Infectious Disease"/>
            <person name="Wu L."/>
            <person name="Ma J."/>
        </authorList>
    </citation>
    <scope>NUCLEOTIDE SEQUENCE [LARGE SCALE GENOMIC DNA]</scope>
    <source>
        <strain evidence="3">CGMCC 1.16306</strain>
    </source>
</reference>
<dbReference type="PANTHER" id="PTHR39209:SF2">
    <property type="entry name" value="CYTOPLASMIC PROTEIN"/>
    <property type="match status" value="1"/>
</dbReference>
<dbReference type="Gene3D" id="3.50.40.10">
    <property type="entry name" value="Phenylalanyl-trna Synthetase, Chain B, domain 3"/>
    <property type="match status" value="1"/>
</dbReference>